<evidence type="ECO:0000256" key="1">
    <source>
        <dbReference type="ARBA" id="ARBA00038279"/>
    </source>
</evidence>
<dbReference type="GO" id="GO:0003723">
    <property type="term" value="F:RNA binding"/>
    <property type="evidence" value="ECO:0007669"/>
    <property type="project" value="TreeGrafter"/>
</dbReference>
<accession>A0A6J2TLP1</accession>
<gene>
    <name evidence="4" type="primary">LOC115626311</name>
</gene>
<dbReference type="InterPro" id="IPR001680">
    <property type="entry name" value="WD40_rpt"/>
</dbReference>
<dbReference type="PANTHER" id="PTHR13211">
    <property type="entry name" value="TELOMERASE CAJAL BODY PROTEIN 1"/>
    <property type="match status" value="1"/>
</dbReference>
<dbReference type="SUPFAM" id="SSF50978">
    <property type="entry name" value="WD40 repeat-like"/>
    <property type="match status" value="1"/>
</dbReference>
<dbReference type="PANTHER" id="PTHR13211:SF0">
    <property type="entry name" value="TELOMERASE CAJAL BODY PROTEIN 1"/>
    <property type="match status" value="1"/>
</dbReference>
<comment type="similarity">
    <text evidence="1">Belongs to the TCAB1 family.</text>
</comment>
<organism evidence="3 4">
    <name type="scientific">Drosophila lebanonensis</name>
    <name type="common">Fruit fly</name>
    <name type="synonym">Scaptodrosophila lebanonensis</name>
    <dbReference type="NCBI Taxonomy" id="7225"/>
    <lineage>
        <taxon>Eukaryota</taxon>
        <taxon>Metazoa</taxon>
        <taxon>Ecdysozoa</taxon>
        <taxon>Arthropoda</taxon>
        <taxon>Hexapoda</taxon>
        <taxon>Insecta</taxon>
        <taxon>Pterygota</taxon>
        <taxon>Neoptera</taxon>
        <taxon>Endopterygota</taxon>
        <taxon>Diptera</taxon>
        <taxon>Brachycera</taxon>
        <taxon>Muscomorpha</taxon>
        <taxon>Ephydroidea</taxon>
        <taxon>Drosophilidae</taxon>
        <taxon>Scaptodrosophila</taxon>
    </lineage>
</organism>
<dbReference type="SMART" id="SM00320">
    <property type="entry name" value="WD40"/>
    <property type="match status" value="4"/>
</dbReference>
<dbReference type="InterPro" id="IPR051150">
    <property type="entry name" value="SWT21/TCAB1_mRNA_Telomere"/>
</dbReference>
<keyword evidence="3" id="KW-1185">Reference proteome</keyword>
<proteinExistence type="inferred from homology"/>
<dbReference type="CTD" id="33865"/>
<evidence type="ECO:0000313" key="3">
    <source>
        <dbReference type="Proteomes" id="UP000504634"/>
    </source>
</evidence>
<dbReference type="RefSeq" id="XP_030377506.1">
    <property type="nucleotide sequence ID" value="XM_030521646.1"/>
</dbReference>
<dbReference type="GO" id="GO:0015030">
    <property type="term" value="C:Cajal body"/>
    <property type="evidence" value="ECO:0007669"/>
    <property type="project" value="TreeGrafter"/>
</dbReference>
<dbReference type="OrthoDB" id="239865at2759"/>
<dbReference type="Gene3D" id="2.130.10.10">
    <property type="entry name" value="YVTN repeat-like/Quinoprotein amine dehydrogenase"/>
    <property type="match status" value="1"/>
</dbReference>
<dbReference type="AlphaFoldDB" id="A0A6J2TLP1"/>
<dbReference type="InterPro" id="IPR036322">
    <property type="entry name" value="WD40_repeat_dom_sf"/>
</dbReference>
<dbReference type="InterPro" id="IPR015943">
    <property type="entry name" value="WD40/YVTN_repeat-like_dom_sf"/>
</dbReference>
<sequence length="521" mass="58801">MEDSNLDITMAEPDQTSSLLNHNVSFNSGMDFSLAAENDEQSLRLSFSLTDEERKMLKQQHNGIKNSNHSRTVLKDLSMNIENESARLQLSEDKCQSSLDDSTLEEDSQRIIDVDDTIELDQTTAAGNITTNFCFENQLLEVGRRCWPSSGKMQNYTKGCFWSPDGTCLLVPVHQDGMHVIELPLDLYTVSELESDRNLSALQSAVHVPEGGTVYDCVWYPLMSSQQPETCCWLATRQHEPIHMWDAFDGKLRCSYSGYDEVDEVVAAISLAFSHDGEKIFAGYKKSIKIFDTNRPGRIYDDYPVKRAISCMAQTTEQPRTLTCGNWHGFIEHFDLRCSPKQGPLFTLGGHSAGITQLHYNCDGNGGSHWQLFSGARKCSKLLLWDMRNYTKPLREFTRNVETNQRILFDLKTVEQQSWLASGDTKGQLRLWDLKEQEELGLELPLHEDCCNGVSFHPSLPILASTSGQYHFFGAEAFQNGSTLDSTLTATEAEPLPSEEQTRVVDYENAVLLLWHGKCKT</sequence>
<dbReference type="GeneID" id="115626311"/>
<evidence type="ECO:0000313" key="4">
    <source>
        <dbReference type="RefSeq" id="XP_030377506.1"/>
    </source>
</evidence>
<protein>
    <recommendedName>
        <fullName evidence="2">WD repeat-containing protein 79</fullName>
    </recommendedName>
</protein>
<dbReference type="GO" id="GO:0030576">
    <property type="term" value="P:Cajal body organization"/>
    <property type="evidence" value="ECO:0007669"/>
    <property type="project" value="TreeGrafter"/>
</dbReference>
<name>A0A6J2TLP1_DROLE</name>
<reference evidence="4" key="1">
    <citation type="submission" date="2025-08" db="UniProtKB">
        <authorList>
            <consortium name="RefSeq"/>
        </authorList>
    </citation>
    <scope>IDENTIFICATION</scope>
    <source>
        <strain evidence="4">11010-0011.00</strain>
        <tissue evidence="4">Whole body</tissue>
    </source>
</reference>
<evidence type="ECO:0000256" key="2">
    <source>
        <dbReference type="ARBA" id="ARBA00041558"/>
    </source>
</evidence>
<dbReference type="Proteomes" id="UP000504634">
    <property type="component" value="Unplaced"/>
</dbReference>